<dbReference type="CDD" id="cd01347">
    <property type="entry name" value="ligand_gated_channel"/>
    <property type="match status" value="1"/>
</dbReference>
<keyword evidence="3 10" id="KW-0813">Transport</keyword>
<dbReference type="Pfam" id="PF00593">
    <property type="entry name" value="TonB_dep_Rec_b-barrel"/>
    <property type="match status" value="1"/>
</dbReference>
<dbReference type="EMBL" id="JAKGAS010000003">
    <property type="protein sequence ID" value="MCF2948002.1"/>
    <property type="molecule type" value="Genomic_DNA"/>
</dbReference>
<sequence length="701" mass="77758">MKNTRTFVLSSLLLAMGFQAYAQENKNQANAELNDEQIEKIKIVGVRQNRVSQGATGLTMEIDETPQSISLVSADLIENFAANDLNDALKLATGITVEEWETNRTQYTSRGFELKSTQIDGVGLPNDWGIVTGAMEAYGYEEIEVIRGANGILTGVGNAAGTINYVRKRPTNENQGNVGVSLGSWDFKRLQADYSVLLTESGSWAARVVAVTEDKGSYLDGLKDDRVYLYGVVDGQLTDNATLTLGLSYQDANTDGNMWGGLTFNYADGSPQAEWDVGASPTLDWTMWDTINTTAFVEYVYLFANDWQVKATFNRQNFEAEDKLHYAYDPYGQFNSETNLGLYSYPGRYDDDYTADLLDVTTIGSYQLFGQEHEVTLGVSHATSDKLMYVHPIDFAVDFAPAPAFPWALDAIAEPDWGDKEIYSDMDVTFSRLFGSTKINFTDSLFVVAGFNGIKYNRKGHNSGVIIDEEASEISPYFGVTYGITDNINAYASYSDIYQPQEQTDFDGVYLAPTKGLNYELGIKAQMFDDKLLATFAVFSAEQDNLSKFAGFTDAGQYAYQGINVESKGFEFELTGKLTEYLSVVLGYTNLDVEDENDEKEHLWAARDLVNYSVEYSFPHFSELIVGIGGKWQSKIQNAEQTVQQSAYLLVNAFARWDISDSLSVQANVNNITNEKYINSLTTVGFYGAPINGSLGLTYAF</sequence>
<evidence type="ECO:0000259" key="13">
    <source>
        <dbReference type="Pfam" id="PF00593"/>
    </source>
</evidence>
<evidence type="ECO:0000256" key="3">
    <source>
        <dbReference type="ARBA" id="ARBA00022448"/>
    </source>
</evidence>
<dbReference type="SUPFAM" id="SSF56935">
    <property type="entry name" value="Porins"/>
    <property type="match status" value="1"/>
</dbReference>
<dbReference type="InterPro" id="IPR000531">
    <property type="entry name" value="Beta-barrel_TonB"/>
</dbReference>
<dbReference type="Pfam" id="PF07715">
    <property type="entry name" value="Plug"/>
    <property type="match status" value="1"/>
</dbReference>
<evidence type="ECO:0000256" key="8">
    <source>
        <dbReference type="ARBA" id="ARBA00023170"/>
    </source>
</evidence>
<feature type="domain" description="TonB-dependent receptor plug" evidence="14">
    <location>
        <begin position="63"/>
        <end position="162"/>
    </location>
</feature>
<evidence type="ECO:0000256" key="12">
    <source>
        <dbReference type="SAM" id="SignalP"/>
    </source>
</evidence>
<dbReference type="InterPro" id="IPR039426">
    <property type="entry name" value="TonB-dep_rcpt-like"/>
</dbReference>
<dbReference type="NCBIfam" id="TIGR01783">
    <property type="entry name" value="TonB-siderophor"/>
    <property type="match status" value="1"/>
</dbReference>
<dbReference type="PANTHER" id="PTHR32552:SF74">
    <property type="entry name" value="HYDROXAMATE SIDEROPHORE RECEPTOR FHUE"/>
    <property type="match status" value="1"/>
</dbReference>
<proteinExistence type="inferred from homology"/>
<keyword evidence="9 10" id="KW-0998">Cell outer membrane</keyword>
<evidence type="ECO:0000256" key="6">
    <source>
        <dbReference type="ARBA" id="ARBA00023077"/>
    </source>
</evidence>
<name>A0ABS9D6E4_9ALTE</name>
<dbReference type="PROSITE" id="PS52016">
    <property type="entry name" value="TONB_DEPENDENT_REC_3"/>
    <property type="match status" value="1"/>
</dbReference>
<comment type="similarity">
    <text evidence="2 10 11">Belongs to the TonB-dependent receptor family.</text>
</comment>
<accession>A0ABS9D6E4</accession>
<dbReference type="PANTHER" id="PTHR32552">
    <property type="entry name" value="FERRICHROME IRON RECEPTOR-RELATED"/>
    <property type="match status" value="1"/>
</dbReference>
<protein>
    <submittedName>
        <fullName evidence="15">TonB-dependent siderophore receptor</fullName>
    </submittedName>
</protein>
<evidence type="ECO:0000256" key="9">
    <source>
        <dbReference type="ARBA" id="ARBA00023237"/>
    </source>
</evidence>
<dbReference type="RefSeq" id="WP_235311557.1">
    <property type="nucleotide sequence ID" value="NZ_JAKGAS010000003.1"/>
</dbReference>
<dbReference type="InterPro" id="IPR037066">
    <property type="entry name" value="Plug_dom_sf"/>
</dbReference>
<comment type="caution">
    <text evidence="15">The sequence shown here is derived from an EMBL/GenBank/DDBJ whole genome shotgun (WGS) entry which is preliminary data.</text>
</comment>
<evidence type="ECO:0000313" key="16">
    <source>
        <dbReference type="Proteomes" id="UP001521137"/>
    </source>
</evidence>
<dbReference type="Gene3D" id="2.170.130.10">
    <property type="entry name" value="TonB-dependent receptor, plug domain"/>
    <property type="match status" value="1"/>
</dbReference>
<evidence type="ECO:0000256" key="2">
    <source>
        <dbReference type="ARBA" id="ARBA00009810"/>
    </source>
</evidence>
<dbReference type="InterPro" id="IPR036942">
    <property type="entry name" value="Beta-barrel_TonB_sf"/>
</dbReference>
<keyword evidence="12" id="KW-0732">Signal</keyword>
<dbReference type="InterPro" id="IPR012910">
    <property type="entry name" value="Plug_dom"/>
</dbReference>
<evidence type="ECO:0000313" key="15">
    <source>
        <dbReference type="EMBL" id="MCF2948002.1"/>
    </source>
</evidence>
<evidence type="ECO:0000256" key="1">
    <source>
        <dbReference type="ARBA" id="ARBA00004571"/>
    </source>
</evidence>
<comment type="subcellular location">
    <subcellularLocation>
        <location evidence="1 10">Cell outer membrane</location>
        <topology evidence="1 10">Multi-pass membrane protein</topology>
    </subcellularLocation>
</comment>
<keyword evidence="7 10" id="KW-0472">Membrane</keyword>
<keyword evidence="4 10" id="KW-1134">Transmembrane beta strand</keyword>
<reference evidence="15 16" key="1">
    <citation type="submission" date="2022-01" db="EMBL/GenBank/DDBJ databases">
        <title>Paraglaciecola sp. G1-23.</title>
        <authorList>
            <person name="Jin M.S."/>
            <person name="Han D.M."/>
            <person name="Kim H.M."/>
            <person name="Jeon C.O."/>
        </authorList>
    </citation>
    <scope>NUCLEOTIDE SEQUENCE [LARGE SCALE GENOMIC DNA]</scope>
    <source>
        <strain evidence="15 16">G1-23</strain>
    </source>
</reference>
<evidence type="ECO:0000256" key="10">
    <source>
        <dbReference type="PROSITE-ProRule" id="PRU01360"/>
    </source>
</evidence>
<dbReference type="Gene3D" id="2.40.170.20">
    <property type="entry name" value="TonB-dependent receptor, beta-barrel domain"/>
    <property type="match status" value="1"/>
</dbReference>
<dbReference type="InterPro" id="IPR010105">
    <property type="entry name" value="TonB_sidphr_rcpt"/>
</dbReference>
<keyword evidence="16" id="KW-1185">Reference proteome</keyword>
<keyword evidence="6 11" id="KW-0798">TonB box</keyword>
<evidence type="ECO:0000259" key="14">
    <source>
        <dbReference type="Pfam" id="PF07715"/>
    </source>
</evidence>
<gene>
    <name evidence="15" type="ORF">L0668_07780</name>
</gene>
<keyword evidence="5 10" id="KW-0812">Transmembrane</keyword>
<evidence type="ECO:0000256" key="5">
    <source>
        <dbReference type="ARBA" id="ARBA00022692"/>
    </source>
</evidence>
<keyword evidence="8 15" id="KW-0675">Receptor</keyword>
<feature type="signal peptide" evidence="12">
    <location>
        <begin position="1"/>
        <end position="22"/>
    </location>
</feature>
<dbReference type="Proteomes" id="UP001521137">
    <property type="component" value="Unassembled WGS sequence"/>
</dbReference>
<organism evidence="15 16">
    <name type="scientific">Paraglaciecola algarum</name>
    <dbReference type="NCBI Taxonomy" id="3050085"/>
    <lineage>
        <taxon>Bacteria</taxon>
        <taxon>Pseudomonadati</taxon>
        <taxon>Pseudomonadota</taxon>
        <taxon>Gammaproteobacteria</taxon>
        <taxon>Alteromonadales</taxon>
        <taxon>Alteromonadaceae</taxon>
        <taxon>Paraglaciecola</taxon>
    </lineage>
</organism>
<feature type="domain" description="TonB-dependent receptor-like beta-barrel" evidence="13">
    <location>
        <begin position="243"/>
        <end position="672"/>
    </location>
</feature>
<evidence type="ECO:0000256" key="7">
    <source>
        <dbReference type="ARBA" id="ARBA00023136"/>
    </source>
</evidence>
<feature type="chain" id="PRO_5047017408" evidence="12">
    <location>
        <begin position="23"/>
        <end position="701"/>
    </location>
</feature>
<evidence type="ECO:0000256" key="4">
    <source>
        <dbReference type="ARBA" id="ARBA00022452"/>
    </source>
</evidence>
<evidence type="ECO:0000256" key="11">
    <source>
        <dbReference type="RuleBase" id="RU003357"/>
    </source>
</evidence>